<proteinExistence type="predicted"/>
<name>A0A367ZWJ5_9BACT</name>
<organism evidence="2 3">
    <name type="scientific">Candidatus Ozemobacter sibiricus</name>
    <dbReference type="NCBI Taxonomy" id="2268124"/>
    <lineage>
        <taxon>Bacteria</taxon>
        <taxon>Candidatus Ozemobacteria</taxon>
        <taxon>Candidatus Ozemobacterales</taxon>
        <taxon>Candidatus Ozemobacteraceae</taxon>
        <taxon>Candidatus Ozemobacter</taxon>
    </lineage>
</organism>
<dbReference type="EMBL" id="QOQW01000001">
    <property type="protein sequence ID" value="RCK81722.1"/>
    <property type="molecule type" value="Genomic_DNA"/>
</dbReference>
<feature type="transmembrane region" description="Helical" evidence="1">
    <location>
        <begin position="6"/>
        <end position="25"/>
    </location>
</feature>
<evidence type="ECO:0000313" key="3">
    <source>
        <dbReference type="Proteomes" id="UP000252355"/>
    </source>
</evidence>
<protein>
    <submittedName>
        <fullName evidence="2">Uncharacterized protein</fullName>
    </submittedName>
</protein>
<keyword evidence="1" id="KW-0812">Transmembrane</keyword>
<keyword evidence="1" id="KW-0472">Membrane</keyword>
<gene>
    <name evidence="2" type="ORF">OZSIB_0856</name>
</gene>
<evidence type="ECO:0000313" key="2">
    <source>
        <dbReference type="EMBL" id="RCK81722.1"/>
    </source>
</evidence>
<evidence type="ECO:0000256" key="1">
    <source>
        <dbReference type="SAM" id="Phobius"/>
    </source>
</evidence>
<accession>A0A367ZWJ5</accession>
<comment type="caution">
    <text evidence="2">The sequence shown here is derived from an EMBL/GenBank/DDBJ whole genome shotgun (WGS) entry which is preliminary data.</text>
</comment>
<keyword evidence="1" id="KW-1133">Transmembrane helix</keyword>
<dbReference type="AlphaFoldDB" id="A0A367ZWJ5"/>
<sequence>MTLVEIMIGLALLGLLLMAAYRLFFSEVRAIRVALEHIGVNENARAFLTQFGHDVRTASKVTFPWPIRREDVRTLTPAGEGIVCSLEKQMFDFAVKPPDPKFLRRVKIDWRLKKNGDGTFDLYRDIVSEIPPRPGLPTPFKGTRQVCGGVKELTVFSTLRKPPKLSSFGGLPFKNFLEFEPYHLDGTGAFLVHVRAIFVREGTRAAAIKDQSAQIIRTCFALRGRPNGVNP</sequence>
<dbReference type="Proteomes" id="UP000252355">
    <property type="component" value="Unassembled WGS sequence"/>
</dbReference>
<reference evidence="2 3" key="1">
    <citation type="submission" date="2018-05" db="EMBL/GenBank/DDBJ databases">
        <title>A metagenomic window into the 2 km-deep terrestrial subsurface aquifer revealed taxonomically and functionally diverse microbial community comprising novel uncultured bacterial lineages.</title>
        <authorList>
            <person name="Kadnikov V.V."/>
            <person name="Mardanov A.V."/>
            <person name="Beletsky A.V."/>
            <person name="Banks D."/>
            <person name="Pimenov N.V."/>
            <person name="Frank Y.A."/>
            <person name="Karnachuk O.V."/>
            <person name="Ravin N.V."/>
        </authorList>
    </citation>
    <scope>NUCLEOTIDE SEQUENCE [LARGE SCALE GENOMIC DNA]</scope>
    <source>
        <strain evidence="2">BY5</strain>
    </source>
</reference>